<feature type="region of interest" description="Disordered" evidence="1">
    <location>
        <begin position="1"/>
        <end position="89"/>
    </location>
</feature>
<feature type="non-terminal residue" evidence="2">
    <location>
        <position position="1"/>
    </location>
</feature>
<dbReference type="Proteomes" id="UP000295573">
    <property type="component" value="Unassembled WGS sequence"/>
</dbReference>
<sequence>TTTSHPDGSITLTTPTGHRHTTVPPARGPITNPNHNTHTHTHTDSGTGAGTDIRTGIRDAYVAPDGSGDVLNRPTPGPRRLPADDPPPF</sequence>
<comment type="caution">
    <text evidence="2">The sequence shown here is derived from an EMBL/GenBank/DDBJ whole genome shotgun (WGS) entry which is preliminary data.</text>
</comment>
<evidence type="ECO:0000313" key="3">
    <source>
        <dbReference type="Proteomes" id="UP000295573"/>
    </source>
</evidence>
<organism evidence="2 3">
    <name type="scientific">Kribbella antiqua</name>
    <dbReference type="NCBI Taxonomy" id="2512217"/>
    <lineage>
        <taxon>Bacteria</taxon>
        <taxon>Bacillati</taxon>
        <taxon>Actinomycetota</taxon>
        <taxon>Actinomycetes</taxon>
        <taxon>Propionibacteriales</taxon>
        <taxon>Kribbellaceae</taxon>
        <taxon>Kribbella</taxon>
    </lineage>
</organism>
<dbReference type="AlphaFoldDB" id="A0A4R2IRS6"/>
<name>A0A4R2IRS6_9ACTN</name>
<dbReference type="RefSeq" id="WP_199236991.1">
    <property type="nucleotide sequence ID" value="NZ_SLWR01000005.1"/>
</dbReference>
<protein>
    <submittedName>
        <fullName evidence="2">Uncharacterized protein</fullName>
    </submittedName>
</protein>
<evidence type="ECO:0000256" key="1">
    <source>
        <dbReference type="SAM" id="MobiDB-lite"/>
    </source>
</evidence>
<keyword evidence="3" id="KW-1185">Reference proteome</keyword>
<feature type="compositionally biased region" description="Pro residues" evidence="1">
    <location>
        <begin position="75"/>
        <end position="89"/>
    </location>
</feature>
<proteinExistence type="predicted"/>
<accession>A0A4R2IRS6</accession>
<reference evidence="2 3" key="1">
    <citation type="journal article" date="2015" name="Stand. Genomic Sci.">
        <title>Genomic Encyclopedia of Bacterial and Archaeal Type Strains, Phase III: the genomes of soil and plant-associated and newly described type strains.</title>
        <authorList>
            <person name="Whitman W.B."/>
            <person name="Woyke T."/>
            <person name="Klenk H.P."/>
            <person name="Zhou Y."/>
            <person name="Lilburn T.G."/>
            <person name="Beck B.J."/>
            <person name="De Vos P."/>
            <person name="Vandamme P."/>
            <person name="Eisen J.A."/>
            <person name="Garrity G."/>
            <person name="Hugenholtz P."/>
            <person name="Kyrpides N.C."/>
        </authorList>
    </citation>
    <scope>NUCLEOTIDE SEQUENCE [LARGE SCALE GENOMIC DNA]</scope>
    <source>
        <strain evidence="2 3">VKM Ac-2541</strain>
    </source>
</reference>
<dbReference type="EMBL" id="SLWR01000005">
    <property type="protein sequence ID" value="TCO47452.1"/>
    <property type="molecule type" value="Genomic_DNA"/>
</dbReference>
<gene>
    <name evidence="2" type="ORF">EV646_1051</name>
</gene>
<evidence type="ECO:0000313" key="2">
    <source>
        <dbReference type="EMBL" id="TCO47452.1"/>
    </source>
</evidence>